<dbReference type="Proteomes" id="UP000070457">
    <property type="component" value="Unassembled WGS sequence"/>
</dbReference>
<evidence type="ECO:0000256" key="1">
    <source>
        <dbReference type="SAM" id="Coils"/>
    </source>
</evidence>
<evidence type="ECO:0000313" key="4">
    <source>
        <dbReference type="Proteomes" id="UP000070457"/>
    </source>
</evidence>
<keyword evidence="1" id="KW-0175">Coiled coil</keyword>
<feature type="region of interest" description="Disordered" evidence="2">
    <location>
        <begin position="1"/>
        <end position="72"/>
    </location>
</feature>
<reference evidence="3 4" key="1">
    <citation type="submission" date="2015-02" db="EMBL/GenBank/DDBJ databases">
        <title>Improved understanding of the partial-nitritation anammox process through 23 genomes representing the majority of the microbial community.</title>
        <authorList>
            <person name="Speth D.R."/>
            <person name="In T Zandt M."/>
            <person name="Guerrero Cruz S."/>
            <person name="Jetten M.S."/>
            <person name="Dutilh B.E."/>
        </authorList>
    </citation>
    <scope>NUCLEOTIDE SEQUENCE [LARGE SCALE GENOMIC DNA]</scope>
    <source>
        <strain evidence="3">OLB20</strain>
    </source>
</reference>
<dbReference type="EMBL" id="JYNZ01000006">
    <property type="protein sequence ID" value="KXK25884.1"/>
    <property type="molecule type" value="Genomic_DNA"/>
</dbReference>
<protein>
    <submittedName>
        <fullName evidence="3">Uncharacterized protein</fullName>
    </submittedName>
</protein>
<evidence type="ECO:0000256" key="2">
    <source>
        <dbReference type="SAM" id="MobiDB-lite"/>
    </source>
</evidence>
<accession>A0A136LW39</accession>
<name>A0A136LW39_9BACT</name>
<evidence type="ECO:0000313" key="3">
    <source>
        <dbReference type="EMBL" id="KXK25884.1"/>
    </source>
</evidence>
<dbReference type="STRING" id="1617426.TR69_WS6001001490"/>
<proteinExistence type="predicted"/>
<organism evidence="3 4">
    <name type="scientific">candidate division WS6 bacterium OLB20</name>
    <dbReference type="NCBI Taxonomy" id="1617426"/>
    <lineage>
        <taxon>Bacteria</taxon>
        <taxon>Candidatus Dojkabacteria</taxon>
    </lineage>
</organism>
<feature type="coiled-coil region" evidence="1">
    <location>
        <begin position="117"/>
        <end position="175"/>
    </location>
</feature>
<comment type="caution">
    <text evidence="3">The sequence shown here is derived from an EMBL/GenBank/DDBJ whole genome shotgun (WGS) entry which is preliminary data.</text>
</comment>
<gene>
    <name evidence="3" type="ORF">TR69_WS6001001490</name>
</gene>
<sequence>MLNSYQTDMSADPRKDENVTPDTDVEVTTEDSPEETADTVQEQPEESQLPAESDDEIPAADPADFGEELSVSDMVREEVEAAAIGLSDDNPDKVAEYFETKRVIKTLRRDLKDYKDNHELADEFEALNKKVKEIRDKIKTTDEIAIVTEKIATLKERMDLLKEIIKMELMQLEQEEIKHDGRKLKLIQTLKEMKDEEES</sequence>
<dbReference type="AlphaFoldDB" id="A0A136LW39"/>
<feature type="compositionally biased region" description="Acidic residues" evidence="2">
    <location>
        <begin position="23"/>
        <end position="37"/>
    </location>
</feature>